<dbReference type="PANTHER" id="PTHR24216:SF65">
    <property type="entry name" value="PAXILLIN-LIKE PROTEIN 1"/>
    <property type="match status" value="1"/>
</dbReference>
<feature type="compositionally biased region" description="Low complexity" evidence="1">
    <location>
        <begin position="590"/>
        <end position="602"/>
    </location>
</feature>
<feature type="region of interest" description="Disordered" evidence="1">
    <location>
        <begin position="543"/>
        <end position="691"/>
    </location>
</feature>
<sequence length="1016" mass="113879">MPRPPKTAPAPQKKPDTRKFSSSRRSSKYGYLDPPNVDGELQFTRLPHFPYYTGRLVQIGQRTWELWSPNSSRYPFYPGRRHPNFPLDPPDTLYYRRVDGHLGRFDPTVSPQELMSAEAWWPFIRKTIPSGATVQDYPEFAAVPDLWLPDDKPAQFSENLNPKYLQALSLRNSFLDSRMTILQPVEKHKLRWWTRRPLYPYNATFKKFAKAVDYDFAVDTLTAIQRGMKLKAAWIEMVDRFRVDLEWHKDAALHEEVELRRGIDFADDSFMGAWVNAGSQTWVTWLTRQKIPCFIIHVCRKEELAPYPEVPRLPNFFINSEAEKLSEKDNRYEEIAIRMNNIETDPAPDAWIFPEERNRAADPVKAKLSFSHEMGWSDVPGVRSGPEHDGKTLSSDPPPSDPPPLPSARPPPPTDVWERCRPPSPPTVVIDPNRASWIRPPVVAWPTPGQWSKWVEQDDTEVRTVRKIGRNTKYDMTGYIYYDRVGRRMIELQSSVEKPLGYVANHRIFGLPAPDIVFEKQAGNDFVYSWSSEWLYNSRHPDRNDIGTTAPQPPPGKLPLLKDGKTIGELPSAGSESDPDDDDDDEGDDGYPAYKAPAVPSAPTLPPPTPIIQTVTTPATPSPPPPVLQPATAPDPPAAQSSPREESPEPTISLGSPSPSAEPGSPKPVDIVIDEPEPRTPEAPSDLRQTRPFKECQDAAIIARPADNHGTDAPTVTEIFSQSTHVRRFTAGPLGLMDVAAGDLVSEFLIITNCKTDEVSWDDFLTHLENAAHLYDRAQYDHVVRTLDNGEQVFWLAMASQREALLARGYFASRGTADNVILHCSFVDNAAFQNATTQATHQWIRPPPSPQPPVQLPTSGSWGGLFARMRESGVPLASEFGVLPSLQHRLQSAPQDNNTVNLADRLTSPSSHARPLAHHLQPPSQLSLLHRFAPPSSPPFPSSSHSTRTPSPTPTPLAHSPPSRSPPPRRQGQRPPSPREEDDELPPYRGRRGGKKHRKRGAKKGSGFPSRRDDSP</sequence>
<accession>A0A369JBT3</accession>
<keyword evidence="3" id="KW-1185">Reference proteome</keyword>
<reference evidence="2" key="1">
    <citation type="submission" date="2018-04" db="EMBL/GenBank/DDBJ databases">
        <title>Whole genome sequencing of Hypsizygus marmoreus.</title>
        <authorList>
            <person name="Choi I.-G."/>
            <person name="Min B."/>
            <person name="Kim J.-G."/>
            <person name="Kim S."/>
            <person name="Oh Y.-L."/>
            <person name="Kong W.-S."/>
            <person name="Park H."/>
            <person name="Jeong J."/>
            <person name="Song E.-S."/>
        </authorList>
    </citation>
    <scope>NUCLEOTIDE SEQUENCE [LARGE SCALE GENOMIC DNA]</scope>
    <source>
        <strain evidence="2">51987-8</strain>
    </source>
</reference>
<organism evidence="2 3">
    <name type="scientific">Hypsizygus marmoreus</name>
    <name type="common">White beech mushroom</name>
    <name type="synonym">Agaricus marmoreus</name>
    <dbReference type="NCBI Taxonomy" id="39966"/>
    <lineage>
        <taxon>Eukaryota</taxon>
        <taxon>Fungi</taxon>
        <taxon>Dikarya</taxon>
        <taxon>Basidiomycota</taxon>
        <taxon>Agaricomycotina</taxon>
        <taxon>Agaricomycetes</taxon>
        <taxon>Agaricomycetidae</taxon>
        <taxon>Agaricales</taxon>
        <taxon>Tricholomatineae</taxon>
        <taxon>Lyophyllaceae</taxon>
        <taxon>Hypsizygus</taxon>
    </lineage>
</organism>
<feature type="compositionally biased region" description="Acidic residues" evidence="1">
    <location>
        <begin position="577"/>
        <end position="589"/>
    </location>
</feature>
<feature type="compositionally biased region" description="Polar residues" evidence="1">
    <location>
        <begin position="892"/>
        <end position="911"/>
    </location>
</feature>
<feature type="compositionally biased region" description="Pro residues" evidence="1">
    <location>
        <begin position="620"/>
        <end position="637"/>
    </location>
</feature>
<proteinExistence type="predicted"/>
<dbReference type="OrthoDB" id="3065040at2759"/>
<dbReference type="AlphaFoldDB" id="A0A369JBT3"/>
<feature type="compositionally biased region" description="Pro residues" evidence="1">
    <location>
        <begin position="396"/>
        <end position="414"/>
    </location>
</feature>
<dbReference type="EMBL" id="LUEZ02000126">
    <property type="protein sequence ID" value="RDB16326.1"/>
    <property type="molecule type" value="Genomic_DNA"/>
</dbReference>
<evidence type="ECO:0000313" key="2">
    <source>
        <dbReference type="EMBL" id="RDB16326.1"/>
    </source>
</evidence>
<feature type="region of interest" description="Disordered" evidence="1">
    <location>
        <begin position="375"/>
        <end position="425"/>
    </location>
</feature>
<dbReference type="PANTHER" id="PTHR24216">
    <property type="entry name" value="PAXILLIN-RELATED"/>
    <property type="match status" value="1"/>
</dbReference>
<feature type="compositionally biased region" description="Basic residues" evidence="1">
    <location>
        <begin position="989"/>
        <end position="1003"/>
    </location>
</feature>
<evidence type="ECO:0000313" key="3">
    <source>
        <dbReference type="Proteomes" id="UP000076154"/>
    </source>
</evidence>
<feature type="region of interest" description="Disordered" evidence="1">
    <location>
        <begin position="1"/>
        <end position="33"/>
    </location>
</feature>
<comment type="caution">
    <text evidence="2">The sequence shown here is derived from an EMBL/GenBank/DDBJ whole genome shotgun (WGS) entry which is preliminary data.</text>
</comment>
<name>A0A369JBT3_HYPMA</name>
<feature type="region of interest" description="Disordered" evidence="1">
    <location>
        <begin position="892"/>
        <end position="1016"/>
    </location>
</feature>
<gene>
    <name evidence="2" type="ORF">Hypma_003011</name>
</gene>
<feature type="compositionally biased region" description="Low complexity" evidence="1">
    <location>
        <begin position="653"/>
        <end position="668"/>
    </location>
</feature>
<protein>
    <submittedName>
        <fullName evidence="2">Uncharacterized protein</fullName>
    </submittedName>
</protein>
<dbReference type="InParanoid" id="A0A369JBT3"/>
<dbReference type="Proteomes" id="UP000076154">
    <property type="component" value="Unassembled WGS sequence"/>
</dbReference>
<evidence type="ECO:0000256" key="1">
    <source>
        <dbReference type="SAM" id="MobiDB-lite"/>
    </source>
</evidence>
<dbReference type="STRING" id="39966.A0A369JBT3"/>